<accession>A0A6L6QDR8</accession>
<dbReference type="EMBL" id="WNKX01000004">
    <property type="protein sequence ID" value="MTW10194.1"/>
    <property type="molecule type" value="Genomic_DNA"/>
</dbReference>
<gene>
    <name evidence="2" type="ORF">GM658_06220</name>
</gene>
<organism evidence="2 3">
    <name type="scientific">Massilia eburnea</name>
    <dbReference type="NCBI Taxonomy" id="1776165"/>
    <lineage>
        <taxon>Bacteria</taxon>
        <taxon>Pseudomonadati</taxon>
        <taxon>Pseudomonadota</taxon>
        <taxon>Betaproteobacteria</taxon>
        <taxon>Burkholderiales</taxon>
        <taxon>Oxalobacteraceae</taxon>
        <taxon>Telluria group</taxon>
        <taxon>Massilia</taxon>
    </lineage>
</organism>
<dbReference type="RefSeq" id="WP_155453157.1">
    <property type="nucleotide sequence ID" value="NZ_WNKX01000004.1"/>
</dbReference>
<proteinExistence type="predicted"/>
<feature type="chain" id="PRO_5026832093" evidence="1">
    <location>
        <begin position="22"/>
        <end position="182"/>
    </location>
</feature>
<reference evidence="2 3" key="1">
    <citation type="submission" date="2019-11" db="EMBL/GenBank/DDBJ databases">
        <title>Type strains purchased from KCTC, JCM and DSMZ.</title>
        <authorList>
            <person name="Lu H."/>
        </authorList>
    </citation>
    <scope>NUCLEOTIDE SEQUENCE [LARGE SCALE GENOMIC DNA]</scope>
    <source>
        <strain evidence="2 3">JCM 31587</strain>
    </source>
</reference>
<keyword evidence="3" id="KW-1185">Reference proteome</keyword>
<evidence type="ECO:0000313" key="3">
    <source>
        <dbReference type="Proteomes" id="UP000472320"/>
    </source>
</evidence>
<sequence length="182" mass="20125">MKLLSFISFLPFVLGSPLAAAQEQPPANFENWGVCPFECCQYRDWVADDDIPVHQSRSDQSAVIFHLHRQEKFCALTGVVVTEKPGVVLIDKPVQDGYVKGNNKPQLTLNAGDKIYMLSPLGEGAYLFWYRGKVYSSGTGLAAMPGADGKDARMTWWKQVKNKAGKRGWTTSDKFSNADSCG</sequence>
<keyword evidence="1" id="KW-0732">Signal</keyword>
<dbReference type="AlphaFoldDB" id="A0A6L6QDR8"/>
<name>A0A6L6QDR8_9BURK</name>
<evidence type="ECO:0000313" key="2">
    <source>
        <dbReference type="EMBL" id="MTW10194.1"/>
    </source>
</evidence>
<comment type="caution">
    <text evidence="2">The sequence shown here is derived from an EMBL/GenBank/DDBJ whole genome shotgun (WGS) entry which is preliminary data.</text>
</comment>
<feature type="signal peptide" evidence="1">
    <location>
        <begin position="1"/>
        <end position="21"/>
    </location>
</feature>
<protein>
    <submittedName>
        <fullName evidence="2">Uncharacterized protein</fullName>
    </submittedName>
</protein>
<dbReference type="OrthoDB" id="8774626at2"/>
<dbReference type="Proteomes" id="UP000472320">
    <property type="component" value="Unassembled WGS sequence"/>
</dbReference>
<evidence type="ECO:0000256" key="1">
    <source>
        <dbReference type="SAM" id="SignalP"/>
    </source>
</evidence>